<dbReference type="SUPFAM" id="SSF48371">
    <property type="entry name" value="ARM repeat"/>
    <property type="match status" value="1"/>
</dbReference>
<proteinExistence type="predicted"/>
<dbReference type="PANTHER" id="PTHR12658:SF0">
    <property type="entry name" value="TUBULIN-SPECIFIC CHAPERONE D"/>
    <property type="match status" value="1"/>
</dbReference>
<feature type="domain" description="Tubulin-folding cofactor D ARM repeats" evidence="2">
    <location>
        <begin position="448"/>
        <end position="568"/>
    </location>
</feature>
<dbReference type="Proteomes" id="UP001311799">
    <property type="component" value="Unassembled WGS sequence"/>
</dbReference>
<keyword evidence="1" id="KW-0472">Membrane</keyword>
<name>A0AAV9XWH5_9CRYT</name>
<dbReference type="GO" id="GO:0005096">
    <property type="term" value="F:GTPase activator activity"/>
    <property type="evidence" value="ECO:0007669"/>
    <property type="project" value="InterPro"/>
</dbReference>
<reference evidence="3 4" key="1">
    <citation type="submission" date="2023-10" db="EMBL/GenBank/DDBJ databases">
        <title>Comparative genomics analysis reveals potential genetic determinants of host preference in Cryptosporidium xiaoi.</title>
        <authorList>
            <person name="Xiao L."/>
            <person name="Li J."/>
        </authorList>
    </citation>
    <scope>NUCLEOTIDE SEQUENCE [LARGE SCALE GENOMIC DNA]</scope>
    <source>
        <strain evidence="3 4">52996</strain>
    </source>
</reference>
<dbReference type="GO" id="GO:0007023">
    <property type="term" value="P:post-chaperonin tubulin folding pathway"/>
    <property type="evidence" value="ECO:0007669"/>
    <property type="project" value="InterPro"/>
</dbReference>
<keyword evidence="1" id="KW-0812">Transmembrane</keyword>
<evidence type="ECO:0000313" key="3">
    <source>
        <dbReference type="EMBL" id="KAK6589061.1"/>
    </source>
</evidence>
<evidence type="ECO:0000313" key="4">
    <source>
        <dbReference type="Proteomes" id="UP001311799"/>
    </source>
</evidence>
<dbReference type="Pfam" id="PF25767">
    <property type="entry name" value="ARM_TBCD_2nd"/>
    <property type="match status" value="1"/>
</dbReference>
<dbReference type="InterPro" id="IPR058033">
    <property type="entry name" value="ARM_TBCD_2nd"/>
</dbReference>
<keyword evidence="1" id="KW-1133">Transmembrane helix</keyword>
<dbReference type="PANTHER" id="PTHR12658">
    <property type="entry name" value="BETA-TUBULIN COFACTOR D"/>
    <property type="match status" value="1"/>
</dbReference>
<evidence type="ECO:0000256" key="1">
    <source>
        <dbReference type="SAM" id="Phobius"/>
    </source>
</evidence>
<gene>
    <name evidence="3" type="ORF">RS030_243621</name>
</gene>
<keyword evidence="4" id="KW-1185">Reference proteome</keyword>
<accession>A0AAV9XWH5</accession>
<evidence type="ECO:0000259" key="2">
    <source>
        <dbReference type="Pfam" id="PF25767"/>
    </source>
</evidence>
<dbReference type="GO" id="GO:0007021">
    <property type="term" value="P:tubulin complex assembly"/>
    <property type="evidence" value="ECO:0007669"/>
    <property type="project" value="InterPro"/>
</dbReference>
<protein>
    <recommendedName>
        <fullName evidence="2">Tubulin-folding cofactor D ARM repeats domain-containing protein</fullName>
    </recommendedName>
</protein>
<organism evidence="3 4">
    <name type="scientific">Cryptosporidium xiaoi</name>
    <dbReference type="NCBI Taxonomy" id="659607"/>
    <lineage>
        <taxon>Eukaryota</taxon>
        <taxon>Sar</taxon>
        <taxon>Alveolata</taxon>
        <taxon>Apicomplexa</taxon>
        <taxon>Conoidasida</taxon>
        <taxon>Coccidia</taxon>
        <taxon>Eucoccidiorida</taxon>
        <taxon>Eimeriorina</taxon>
        <taxon>Cryptosporidiidae</taxon>
        <taxon>Cryptosporidium</taxon>
    </lineage>
</organism>
<dbReference type="InterPro" id="IPR011989">
    <property type="entry name" value="ARM-like"/>
</dbReference>
<dbReference type="Pfam" id="PF23579">
    <property type="entry name" value="ARM_TBCD"/>
    <property type="match status" value="1"/>
</dbReference>
<dbReference type="InterPro" id="IPR033162">
    <property type="entry name" value="TBCD"/>
</dbReference>
<dbReference type="GO" id="GO:0048487">
    <property type="term" value="F:beta-tubulin binding"/>
    <property type="evidence" value="ECO:0007669"/>
    <property type="project" value="InterPro"/>
</dbReference>
<comment type="caution">
    <text evidence="3">The sequence shown here is derived from an EMBL/GenBank/DDBJ whole genome shotgun (WGS) entry which is preliminary data.</text>
</comment>
<dbReference type="GO" id="GO:0000226">
    <property type="term" value="P:microtubule cytoskeleton organization"/>
    <property type="evidence" value="ECO:0007669"/>
    <property type="project" value="TreeGrafter"/>
</dbReference>
<sequence>MNNLKNGVDDFLSWSNENEYLCDINAIESVIKDGLLLYRELGYNKYRKHTNEFVKLLEKYQEKPYILDNYLERICSPLTNIIAEFLTEICINLHESIINNDNESNKLSIDEHIQANIYRLSDCIYTLCKIRGLKVVSLYFPSEVRYLESVIDYITLKDKLENNSFIIDDNDKNWHFIYILYVWLTTLVLIPFSFQVLDSKYMYKEMDLFKRTLDIVVPKVMENKYCIINETASYVFARILCRTDFNNLWISNYSTIFDDIITNGMNKNPNSLGILIWIKYSVKLGPVESIELFIDRIINYLEIPILSEKENNNNNNLCLHVDGLSSTESSGEGSFYSVKSVSCKLVCISNIVIKCISNQQLIKYLNNSNKNIIHWSLKLMMHYNKSNHSLLKQTSSKCIAKILYKISSEEKNNVYIGEILDDILLLGDYKSDSSEKNVPIETKYSNLNPNYIEGKCLTIAELIRKRINYIFENYLNEIIEFIKYCLNYQEWNGLRNLGTQIRDSACYIIWSLAKSVPSNMLIKYVNDIIISILPLTVFDTQINGRRSSCAALQELIGRQGGENIPFGISIVTIADFFTISSVKSSFIEVSTKIGSLNINNEGEIGIPSNNNNFKSISDYPFSDILINYLIKNVFNHPQIKYRLLSLVAFGKLVPYSFNKCYDEIMFNNVINLRSENEDFTGISIFSSNPIYRHSSLLIASILLLKNTTFSEKIDFWNKLVFKNSNNKDFVQFSDFTLSDYIRNIPIMIEKNRLYRGKGGELTRKGVLCLIISICKSIDIIQFKKATFSRFLQTIVESIKHLSFSVQMSGTSALNALVEWRMDNTSNSPSYSEIEMLIKNFVSTINNESANIHIMALRGMILNIGLLFPKIVHLIKNNDLVIDIINCLVNVFNRGIIKVKNRSEFNSDKYILFSNYDIECRRNSLFSIGMVILNAKNSSNMGISISDEIFDNICTNLFIHGCFDYSVDKRGDVGSWIRELSMEIITCLYTNNAFINNKYFIDIISAFMFNIFNYSDKLRVKAILLLYKILCKLNMSNNNNNNNKYELNIYWIYYRIFYGIPYEILELFLIKEKTVCGEIFDKENVNSTFKNVEFTINNSNTMDTLIYQLFTSCSSVLENILEDYKLIYNYDQINDIKSFFFSETNFFNNSCFFFDLLDSIEIVPHNLLPYIDFDNQFLFYLSNRNFQIFSNSSVQLFKHNFMKFILDNSIQKPIIYGIINWISHNTSPLTPSSFSYSNNSKEYIGYELNLFLNDVSKSKNDRNSINSIYNNLKMLIASLNNIEDGATSFIKILMHALEFVMILLMWDVSPCDTSILKDILLEMEDIVLKTKSVQLIKTISCIAIQISFNENINKDIELMDKSLKVLSQLISHEYPTVRSYTADNIYNNICYIQGDERIEKMIDFIRENQWEGDIEESKLLIMRMEFTRISKLEFGNDSINVC</sequence>
<dbReference type="InterPro" id="IPR016024">
    <property type="entry name" value="ARM-type_fold"/>
</dbReference>
<dbReference type="Gene3D" id="1.25.10.10">
    <property type="entry name" value="Leucine-rich Repeat Variant"/>
    <property type="match status" value="1"/>
</dbReference>
<feature type="transmembrane region" description="Helical" evidence="1">
    <location>
        <begin position="176"/>
        <end position="194"/>
    </location>
</feature>
<dbReference type="EMBL" id="JAWDEY010000016">
    <property type="protein sequence ID" value="KAK6589061.1"/>
    <property type="molecule type" value="Genomic_DNA"/>
</dbReference>